<sequence length="908" mass="102804">NPWGKPRTRLPGVRARDAVPPSVKAADRRLTGSAVIDEPLQEALHYLLRDHVQSWYYTRVSDDQRFLQELWSGAQHVVAAVTHRSKRTDWVAYLTTRLVDDFASHLRIYRKSQARIRESVARDEPRPPLVSVFFDTELEVEYGAVCRDRICLSGQHEKEYLQAVSELLLYLLLPAADFQSRPFMLLARELLANRVLLPIVDLLSDPDYVNQNLIYFTKEPSLTPDTFITALQMSGSCEELEAIRAMVASEIALQRSKDSRDDDADIKEQLQSLLFVKKTCESKIKRLQDGDETDSIGLPTHLDLNRLLVPGLRLFNLSLEMVLGNSVALSYFIDFMSSLGAQQYIFFYLTVEGYRVTAEQQLSAAHLRRMAQPGAPASTGGGTQLGEAARNIYDQYLSEKSTQKLKVDEHVVRKVWTSLGREPLTEYLFDEVQARVYDALQEDRFFPAFRRSQIYVKLLAELDLLKDAGNKSDDEDDSSSRGSSLRGSTEDLTLLCDQVDSASLSSLDATITASADMPFTAYITQAGIVKLGKKPYAVYSIAVTCYEPKEDSWNVYRRYSDFYDLHMNIYERHPPLNGLALPGKKTFNNLDKDFLEKRRKDLNRYLQALLCPDMLRANPGLLELVSQFLEQGSYEKCKGELARKVDTIVKPLKKSVKSVSRAVTAVPENIYGGVRTVSGGLGRMSGNMKDGLTRMLNMRASGVPGVRPGQFYDSCRVAASIDAECDDNIPLRILLLLMDEVFDLQSRNQWLRRRIVAFAHQLVKATFGDMINRRIVEYVGWMTGADQVARAVRAARDAFWTNGAPVEAAPPRDAAAKMRTRVIARARLLGSMPDELRALVGNETTKHGVERVFDIFQVRELNRRLVYTLLEGLLETLFPDNKFQEIFRKIHGESPRVKAKQQQQQQPQ</sequence>
<dbReference type="SMART" id="SM00313">
    <property type="entry name" value="PXA"/>
    <property type="match status" value="1"/>
</dbReference>
<evidence type="ECO:0000313" key="5">
    <source>
        <dbReference type="Proteomes" id="UP000695022"/>
    </source>
</evidence>
<dbReference type="Pfam" id="PF08628">
    <property type="entry name" value="Nexin_C"/>
    <property type="match status" value="1"/>
</dbReference>
<dbReference type="InterPro" id="IPR016137">
    <property type="entry name" value="RGS"/>
</dbReference>
<protein>
    <submittedName>
        <fullName evidence="6">Sorting nexin-13-like</fullName>
    </submittedName>
</protein>
<keyword evidence="5" id="KW-1185">Reference proteome</keyword>
<evidence type="ECO:0000313" key="6">
    <source>
        <dbReference type="RefSeq" id="XP_014677550.1"/>
    </source>
</evidence>
<organism evidence="5 6">
    <name type="scientific">Priapulus caudatus</name>
    <name type="common">Priapulid worm</name>
    <dbReference type="NCBI Taxonomy" id="37621"/>
    <lineage>
        <taxon>Eukaryota</taxon>
        <taxon>Metazoa</taxon>
        <taxon>Ecdysozoa</taxon>
        <taxon>Scalidophora</taxon>
        <taxon>Priapulida</taxon>
        <taxon>Priapulimorpha</taxon>
        <taxon>Priapulimorphida</taxon>
        <taxon>Priapulidae</taxon>
        <taxon>Priapulus</taxon>
    </lineage>
</organism>
<feature type="domain" description="PXA" evidence="4">
    <location>
        <begin position="33"/>
        <end position="220"/>
    </location>
</feature>
<proteinExistence type="inferred from homology"/>
<evidence type="ECO:0000259" key="2">
    <source>
        <dbReference type="PROSITE" id="PS50132"/>
    </source>
</evidence>
<reference evidence="6" key="1">
    <citation type="submission" date="2025-08" db="UniProtKB">
        <authorList>
            <consortium name="RefSeq"/>
        </authorList>
    </citation>
    <scope>IDENTIFICATION</scope>
</reference>
<dbReference type="Pfam" id="PF00615">
    <property type="entry name" value="RGS"/>
    <property type="match status" value="1"/>
</dbReference>
<dbReference type="PANTHER" id="PTHR22775">
    <property type="entry name" value="SORTING NEXIN"/>
    <property type="match status" value="1"/>
</dbReference>
<dbReference type="Gene3D" id="3.30.1520.10">
    <property type="entry name" value="Phox-like domain"/>
    <property type="match status" value="1"/>
</dbReference>
<comment type="similarity">
    <text evidence="1">Belongs to the sorting nexin family.</text>
</comment>
<dbReference type="PANTHER" id="PTHR22775:SF3">
    <property type="entry name" value="SORTING NEXIN-13"/>
    <property type="match status" value="1"/>
</dbReference>
<dbReference type="PROSITE" id="PS50132">
    <property type="entry name" value="RGS"/>
    <property type="match status" value="1"/>
</dbReference>
<dbReference type="InterPro" id="IPR013937">
    <property type="entry name" value="Sorting_nexin_C"/>
</dbReference>
<dbReference type="SMART" id="SM00312">
    <property type="entry name" value="PX"/>
    <property type="match status" value="1"/>
</dbReference>
<dbReference type="SUPFAM" id="SSF64268">
    <property type="entry name" value="PX domain"/>
    <property type="match status" value="1"/>
</dbReference>
<name>A0ABM1EZC9_PRICU</name>
<dbReference type="InterPro" id="IPR001683">
    <property type="entry name" value="PX_dom"/>
</dbReference>
<dbReference type="RefSeq" id="XP_014677550.1">
    <property type="nucleotide sequence ID" value="XM_014822064.1"/>
</dbReference>
<gene>
    <name evidence="6" type="primary">LOC106817400</name>
</gene>
<evidence type="ECO:0000259" key="3">
    <source>
        <dbReference type="PROSITE" id="PS50195"/>
    </source>
</evidence>
<feature type="domain" description="PX" evidence="3">
    <location>
        <begin position="517"/>
        <end position="636"/>
    </location>
</feature>
<dbReference type="SUPFAM" id="SSF48097">
    <property type="entry name" value="Regulator of G-protein signaling, RGS"/>
    <property type="match status" value="1"/>
</dbReference>
<dbReference type="Proteomes" id="UP000695022">
    <property type="component" value="Unplaced"/>
</dbReference>
<dbReference type="Pfam" id="PF00787">
    <property type="entry name" value="PX"/>
    <property type="match status" value="1"/>
</dbReference>
<dbReference type="Gene3D" id="1.10.167.10">
    <property type="entry name" value="Regulator of G-protein Signalling 4, domain 2"/>
    <property type="match status" value="1"/>
</dbReference>
<dbReference type="Pfam" id="PF02194">
    <property type="entry name" value="PXA"/>
    <property type="match status" value="1"/>
</dbReference>
<dbReference type="InterPro" id="IPR037437">
    <property type="entry name" value="SNX13_PX"/>
</dbReference>
<accession>A0ABM1EZC9</accession>
<dbReference type="PROSITE" id="PS50195">
    <property type="entry name" value="PX"/>
    <property type="match status" value="1"/>
</dbReference>
<feature type="domain" description="RGS" evidence="2">
    <location>
        <begin position="318"/>
        <end position="445"/>
    </location>
</feature>
<dbReference type="SMART" id="SM00315">
    <property type="entry name" value="RGS"/>
    <property type="match status" value="1"/>
</dbReference>
<dbReference type="InterPro" id="IPR036305">
    <property type="entry name" value="RGS_sf"/>
</dbReference>
<feature type="non-terminal residue" evidence="6">
    <location>
        <position position="1"/>
    </location>
</feature>
<dbReference type="CDD" id="cd06873">
    <property type="entry name" value="PX_SNX13"/>
    <property type="match status" value="1"/>
</dbReference>
<dbReference type="PROSITE" id="PS51207">
    <property type="entry name" value="PXA"/>
    <property type="match status" value="1"/>
</dbReference>
<evidence type="ECO:0000256" key="1">
    <source>
        <dbReference type="ARBA" id="ARBA00010883"/>
    </source>
</evidence>
<dbReference type="GeneID" id="106817400"/>
<dbReference type="InterPro" id="IPR044926">
    <property type="entry name" value="RGS_subdomain_2"/>
</dbReference>
<evidence type="ECO:0000259" key="4">
    <source>
        <dbReference type="PROSITE" id="PS51207"/>
    </source>
</evidence>
<dbReference type="InterPro" id="IPR003114">
    <property type="entry name" value="Phox_assoc"/>
</dbReference>
<dbReference type="InterPro" id="IPR036871">
    <property type="entry name" value="PX_dom_sf"/>
</dbReference>